<dbReference type="Proteomes" id="UP000220797">
    <property type="component" value="Unassembled WGS sequence"/>
</dbReference>
<keyword evidence="1" id="KW-1133">Transmembrane helix</keyword>
<proteinExistence type="predicted"/>
<keyword evidence="1" id="KW-0472">Membrane</keyword>
<dbReference type="EMBL" id="CVMV01000096">
    <property type="protein sequence ID" value="CRG97251.1"/>
    <property type="molecule type" value="Genomic_DNA"/>
</dbReference>
<evidence type="ECO:0000313" key="3">
    <source>
        <dbReference type="Proteomes" id="UP000220797"/>
    </source>
</evidence>
<comment type="caution">
    <text evidence="2">The sequence shown here is derived from an EMBL/GenBank/DDBJ whole genome shotgun (WGS) entry which is preliminary data.</text>
</comment>
<evidence type="ECO:0000256" key="1">
    <source>
        <dbReference type="SAM" id="Phobius"/>
    </source>
</evidence>
<accession>A0A1J1GXF6</accession>
<dbReference type="AlphaFoldDB" id="A0A1J1GXF6"/>
<keyword evidence="1" id="KW-0812">Transmembrane</keyword>
<keyword evidence="3" id="KW-1185">Reference proteome</keyword>
<name>A0A1J1GXF6_PLAGA</name>
<dbReference type="RefSeq" id="XP_028530054.1">
    <property type="nucleotide sequence ID" value="XM_028673619.1"/>
</dbReference>
<sequence length="726" mass="86639">MSPKEREVKKYGSDKKEQTSLSYKEFLLKCESEEECDYKTKIKIKIGNNQRIMLLIRHYNDEYYLIIHQQKLIVAYPMIYRKLAPQKSLYSYKEFYEKGDEKYEVQNKRGKERCEKYDFSNHERTSIPIFEGFNDKPFSICCSCIDLPHLYESINNIYSGIPKNMKLHCPRDNEINRKLYKERMVSIKKTIRHLLPFYAIFRFKSDVKIFLVFNITIIKKEKSFSEYYQLYKDKTDLTSLSHRYVLDETPQHIKLFDDKIFNIEYSSFAFDNINIPTIYNNYLLYPFYPEELHNIKYDTLDYGCSYNKSIKFECIENDETKCIYTNSTCLKKSLLIPKNYVSDKNDVCGLIGYNDESITRNENCIEASRCIRNTVESYLNKAQEITKGNEEIMTKLPIINGKYPHYIFKKKNYDIDTPDKRTINFFSDLNIDHYIAYEYFKEDRTEFTITIKNIKKKDILQSYKNFEYKEKNFKSNKDSCNSTWCTDNKANMYYKTQDEPKLEEIKENLYDGTVFYLETLNELRIINILYSDICDELNKSSCGVLVHIWNPSKEAIKARLKLQCILNVEEKYIDEKNLVFEEGVYQFLHFFKVPLDKFEYFRNCTVYAYGAFKLYDSQTYVQYKKGFFRNLLSDETNDVSGIKFYSEGIKRFICCQEDVQICKIKNIPICDTSNSFNLIKILISIFLIFFILIPLVYYANKKKNNRSQINDSNSNHASFNKNEKNR</sequence>
<protein>
    <submittedName>
        <fullName evidence="2">Uncharacterized protein</fullName>
    </submittedName>
</protein>
<reference evidence="2" key="1">
    <citation type="submission" date="2015-04" db="EMBL/GenBank/DDBJ databases">
        <authorList>
            <consortium name="Pathogen Informatics"/>
        </authorList>
    </citation>
    <scope>NUCLEOTIDE SEQUENCE [LARGE SCALE GENOMIC DNA]</scope>
    <source>
        <strain evidence="2">8A</strain>
    </source>
</reference>
<organism evidence="2 3">
    <name type="scientific">Plasmodium gallinaceum</name>
    <dbReference type="NCBI Taxonomy" id="5849"/>
    <lineage>
        <taxon>Eukaryota</taxon>
        <taxon>Sar</taxon>
        <taxon>Alveolata</taxon>
        <taxon>Apicomplexa</taxon>
        <taxon>Aconoidasida</taxon>
        <taxon>Haemosporida</taxon>
        <taxon>Plasmodiidae</taxon>
        <taxon>Plasmodium</taxon>
        <taxon>Plasmodium (Haemamoeba)</taxon>
    </lineage>
</organism>
<gene>
    <name evidence="2" type="ORF">PGAL8A_00483000</name>
</gene>
<dbReference type="VEuPathDB" id="PlasmoDB:PGAL8A_00483000"/>
<dbReference type="OrthoDB" id="374798at2759"/>
<feature type="transmembrane region" description="Helical" evidence="1">
    <location>
        <begin position="678"/>
        <end position="699"/>
    </location>
</feature>
<dbReference type="GeneID" id="39733363"/>
<evidence type="ECO:0000313" key="2">
    <source>
        <dbReference type="EMBL" id="CRG97251.1"/>
    </source>
</evidence>